<dbReference type="Gene3D" id="1.10.10.10">
    <property type="entry name" value="Winged helix-like DNA-binding domain superfamily/Winged helix DNA-binding domain"/>
    <property type="match status" value="1"/>
</dbReference>
<dbReference type="InterPro" id="IPR014464">
    <property type="entry name" value="CvfB_fam"/>
</dbReference>
<organism evidence="3 4">
    <name type="scientific">Fibrella aquatilis</name>
    <dbReference type="NCBI Taxonomy" id="2817059"/>
    <lineage>
        <taxon>Bacteria</taxon>
        <taxon>Pseudomonadati</taxon>
        <taxon>Bacteroidota</taxon>
        <taxon>Cytophagia</taxon>
        <taxon>Cytophagales</taxon>
        <taxon>Spirosomataceae</taxon>
        <taxon>Fibrella</taxon>
    </lineage>
</organism>
<dbReference type="InterPro" id="IPR003029">
    <property type="entry name" value="S1_domain"/>
</dbReference>
<dbReference type="PANTHER" id="PTHR37296:SF1">
    <property type="entry name" value="CONSERVED VIRULENCE FACTOR B"/>
    <property type="match status" value="1"/>
</dbReference>
<evidence type="ECO:0000256" key="1">
    <source>
        <dbReference type="PIRNR" id="PIRNR012524"/>
    </source>
</evidence>
<dbReference type="Proteomes" id="UP000664795">
    <property type="component" value="Unassembled WGS sequence"/>
</dbReference>
<dbReference type="InterPro" id="IPR012340">
    <property type="entry name" value="NA-bd_OB-fold"/>
</dbReference>
<dbReference type="Pfam" id="PF17783">
    <property type="entry name" value="WHD_CvfB"/>
    <property type="match status" value="1"/>
</dbReference>
<comment type="similarity">
    <text evidence="1">Belongs to the CvfB family.</text>
</comment>
<evidence type="ECO:0000313" key="4">
    <source>
        <dbReference type="Proteomes" id="UP000664795"/>
    </source>
</evidence>
<name>A0A939FZ85_9BACT</name>
<comment type="caution">
    <text evidence="3">The sequence shown here is derived from an EMBL/GenBank/DDBJ whole genome shotgun (WGS) entry which is preliminary data.</text>
</comment>
<dbReference type="Pfam" id="PF13509">
    <property type="entry name" value="S1_2"/>
    <property type="match status" value="1"/>
</dbReference>
<dbReference type="InterPro" id="IPR036388">
    <property type="entry name" value="WH-like_DNA-bd_sf"/>
</dbReference>
<dbReference type="RefSeq" id="WP_207333441.1">
    <property type="nucleotide sequence ID" value="NZ_JAFMYU010000001.1"/>
</dbReference>
<evidence type="ECO:0000313" key="3">
    <source>
        <dbReference type="EMBL" id="MBO0929472.1"/>
    </source>
</evidence>
<dbReference type="AlphaFoldDB" id="A0A939FZ85"/>
<keyword evidence="4" id="KW-1185">Reference proteome</keyword>
<dbReference type="EMBL" id="JAFMYU010000001">
    <property type="protein sequence ID" value="MBO0929472.1"/>
    <property type="molecule type" value="Genomic_DNA"/>
</dbReference>
<dbReference type="SMART" id="SM00316">
    <property type="entry name" value="S1"/>
    <property type="match status" value="1"/>
</dbReference>
<protein>
    <submittedName>
        <fullName evidence="3">GntR family transcriptional regulator</fullName>
    </submittedName>
</protein>
<dbReference type="InterPro" id="IPR040764">
    <property type="entry name" value="CvfB_WH"/>
</dbReference>
<dbReference type="PANTHER" id="PTHR37296">
    <property type="entry name" value="CONSERVED VIRULENCE FACTOR B"/>
    <property type="match status" value="1"/>
</dbReference>
<dbReference type="InterPro" id="IPR039566">
    <property type="entry name" value="CvfB_S1_st"/>
</dbReference>
<dbReference type="PROSITE" id="PS50126">
    <property type="entry name" value="S1"/>
    <property type="match status" value="1"/>
</dbReference>
<dbReference type="PIRSF" id="PIRSF012524">
    <property type="entry name" value="YitL_S1"/>
    <property type="match status" value="1"/>
</dbReference>
<evidence type="ECO:0000259" key="2">
    <source>
        <dbReference type="PROSITE" id="PS50126"/>
    </source>
</evidence>
<dbReference type="SUPFAM" id="SSF50249">
    <property type="entry name" value="Nucleic acid-binding proteins"/>
    <property type="match status" value="1"/>
</dbReference>
<proteinExistence type="inferred from homology"/>
<feature type="domain" description="S1 motif" evidence="2">
    <location>
        <begin position="147"/>
        <end position="207"/>
    </location>
</feature>
<sequence>MIEIGRKNRLTALRMTSVGMFLGDEDDNDILLPNKYVPDTLREGDDIEVFVYTDSEDRPIATTLQPTVIRDEFGALQCVATAPFGTFMDWGLEKDLLVPLQEQAEPMVVGRWYVVYCGYDSQSGRLIGSTKINSLIDDDAPDDLKEGDEVIAQIYERTDLGLNAIVNNGFRGLFYANELFKPLRNGDKVRAYVKRIRDDKRVDLSLQPAGYAKVEPNAQAILDKLKAGNGFLPLTDKSDPQVIYRALAMSKKTFKQAVGALYRERRIDLKDDGIYLMSE</sequence>
<reference evidence="3 4" key="1">
    <citation type="submission" date="2021-03" db="EMBL/GenBank/DDBJ databases">
        <title>Fibrella sp. HMF5036 genome sequencing and assembly.</title>
        <authorList>
            <person name="Kang H."/>
            <person name="Kim H."/>
            <person name="Bae S."/>
            <person name="Joh K."/>
        </authorList>
    </citation>
    <scope>NUCLEOTIDE SEQUENCE [LARGE SCALE GENOMIC DNA]</scope>
    <source>
        <strain evidence="3 4">HMF5036</strain>
    </source>
</reference>
<dbReference type="GO" id="GO:0003676">
    <property type="term" value="F:nucleic acid binding"/>
    <property type="evidence" value="ECO:0007669"/>
    <property type="project" value="InterPro"/>
</dbReference>
<dbReference type="Gene3D" id="2.40.50.140">
    <property type="entry name" value="Nucleic acid-binding proteins"/>
    <property type="match status" value="2"/>
</dbReference>
<gene>
    <name evidence="3" type="ORF">J2I48_00610</name>
</gene>
<accession>A0A939FZ85</accession>